<dbReference type="InterPro" id="IPR020846">
    <property type="entry name" value="MFS_dom"/>
</dbReference>
<evidence type="ECO:0000256" key="3">
    <source>
        <dbReference type="ARBA" id="ARBA00022989"/>
    </source>
</evidence>
<feature type="transmembrane region" description="Helical" evidence="5">
    <location>
        <begin position="238"/>
        <end position="257"/>
    </location>
</feature>
<dbReference type="Gene3D" id="1.20.1250.20">
    <property type="entry name" value="MFS general substrate transporter like domains"/>
    <property type="match status" value="1"/>
</dbReference>
<proteinExistence type="predicted"/>
<feature type="transmembrane region" description="Helical" evidence="5">
    <location>
        <begin position="170"/>
        <end position="187"/>
    </location>
</feature>
<feature type="transmembrane region" description="Helical" evidence="5">
    <location>
        <begin position="421"/>
        <end position="439"/>
    </location>
</feature>
<keyword evidence="4 5" id="KW-0472">Membrane</keyword>
<feature type="transmembrane region" description="Helical" evidence="5">
    <location>
        <begin position="108"/>
        <end position="130"/>
    </location>
</feature>
<dbReference type="GO" id="GO:0005886">
    <property type="term" value="C:plasma membrane"/>
    <property type="evidence" value="ECO:0007669"/>
    <property type="project" value="TreeGrafter"/>
</dbReference>
<evidence type="ECO:0000313" key="7">
    <source>
        <dbReference type="EMBL" id="PSN82354.1"/>
    </source>
</evidence>
<gene>
    <name evidence="7" type="ORF">B9Q01_08285</name>
</gene>
<evidence type="ECO:0000256" key="5">
    <source>
        <dbReference type="SAM" id="Phobius"/>
    </source>
</evidence>
<dbReference type="Proteomes" id="UP000240880">
    <property type="component" value="Unassembled WGS sequence"/>
</dbReference>
<dbReference type="AlphaFoldDB" id="A0A2R6A7J8"/>
<name>A0A2R6A7J8_9ARCH</name>
<protein>
    <submittedName>
        <fullName evidence="7">MFS transporter</fullName>
    </submittedName>
</protein>
<evidence type="ECO:0000256" key="4">
    <source>
        <dbReference type="ARBA" id="ARBA00023136"/>
    </source>
</evidence>
<dbReference type="SUPFAM" id="SSF103473">
    <property type="entry name" value="MFS general substrate transporter"/>
    <property type="match status" value="1"/>
</dbReference>
<evidence type="ECO:0000256" key="1">
    <source>
        <dbReference type="ARBA" id="ARBA00004141"/>
    </source>
</evidence>
<dbReference type="PANTHER" id="PTHR23501">
    <property type="entry name" value="MAJOR FACILITATOR SUPERFAMILY"/>
    <property type="match status" value="1"/>
</dbReference>
<dbReference type="PANTHER" id="PTHR23501:SF5">
    <property type="entry name" value="TRANSPORT PROTEIN"/>
    <property type="match status" value="1"/>
</dbReference>
<feature type="transmembrane region" description="Helical" evidence="5">
    <location>
        <begin position="142"/>
        <end position="164"/>
    </location>
</feature>
<feature type="transmembrane region" description="Helical" evidence="5">
    <location>
        <begin position="12"/>
        <end position="33"/>
    </location>
</feature>
<evidence type="ECO:0000256" key="2">
    <source>
        <dbReference type="ARBA" id="ARBA00022692"/>
    </source>
</evidence>
<feature type="transmembrane region" description="Helical" evidence="5">
    <location>
        <begin position="349"/>
        <end position="368"/>
    </location>
</feature>
<dbReference type="GO" id="GO:0022857">
    <property type="term" value="F:transmembrane transporter activity"/>
    <property type="evidence" value="ECO:0007669"/>
    <property type="project" value="InterPro"/>
</dbReference>
<feature type="transmembrane region" description="Helical" evidence="5">
    <location>
        <begin position="208"/>
        <end position="226"/>
    </location>
</feature>
<evidence type="ECO:0000313" key="8">
    <source>
        <dbReference type="Proteomes" id="UP000240880"/>
    </source>
</evidence>
<dbReference type="InterPro" id="IPR011701">
    <property type="entry name" value="MFS"/>
</dbReference>
<feature type="transmembrane region" description="Helical" evidence="5">
    <location>
        <begin position="524"/>
        <end position="542"/>
    </location>
</feature>
<comment type="subcellular location">
    <subcellularLocation>
        <location evidence="1">Membrane</location>
        <topology evidence="1">Multi-pass membrane protein</topology>
    </subcellularLocation>
</comment>
<dbReference type="CDD" id="cd17321">
    <property type="entry name" value="MFS_MMR_MDR_like"/>
    <property type="match status" value="1"/>
</dbReference>
<sequence>MVEYKWVALSNTTIGVLMGSINGTIVLISLPVIFRGIGINPLNSFQYLLWILMGYNVITASFLVTFGRLSDIFGRVRLYNLGFAVFTLGSILLSLTPGKGDQGALELILFRIVQGIGASFLFANSAAIITDAFPSNERGKALGINQIASLIGSLLGLVLGGILANSNWRYVFLVSVPFGVFGTIWSYSKLKEIGKINRNQGLDIPGNALFAGGLIFLLLGVTYGLIPYASYPYGWYDPWVIAALVLGATMLVAFPFVERKVKYPMFRLELFRIRAFTAGVFAQLFSGIGFGGVMIMLIILLQGIWLPLHGYSYESTPFWAGVYTLPMMLGFVATGPLSGALADKYGARFLATLGLGIVVASFVALSALPYNFVYWKFALIIFVMGVGNGLFAAPNTTAIMNSTPREHRGAASGMRSTFQNTAQTASLAIFFTIIIEVLTNNLPSALSSAVAQAGAPELSPIISKIPVTGALFSAFLGYNPVGAILSSLPSSLVQQISPSTLQILTSKYWFPQTIAPSFMQALHVSFYIGATLTALGLVLSALRGKRFVLEELERPRKELADPVGEKVERG</sequence>
<keyword evidence="3 5" id="KW-1133">Transmembrane helix</keyword>
<feature type="transmembrane region" description="Helical" evidence="5">
    <location>
        <begin position="278"/>
        <end position="306"/>
    </location>
</feature>
<evidence type="ECO:0000259" key="6">
    <source>
        <dbReference type="PROSITE" id="PS50850"/>
    </source>
</evidence>
<dbReference type="Gene3D" id="1.20.1720.10">
    <property type="entry name" value="Multidrug resistance protein D"/>
    <property type="match status" value="1"/>
</dbReference>
<organism evidence="7 8">
    <name type="scientific">Candidatus Marsarchaeota G1 archaeon OSP_D</name>
    <dbReference type="NCBI Taxonomy" id="1978155"/>
    <lineage>
        <taxon>Archaea</taxon>
        <taxon>Candidatus Marsarchaeota</taxon>
        <taxon>Candidatus Marsarchaeota group 1</taxon>
    </lineage>
</organism>
<reference evidence="7 8" key="1">
    <citation type="submission" date="2017-04" db="EMBL/GenBank/DDBJ databases">
        <title>Novel microbial lineages endemic to geothermal iron-oxide mats fill important gaps in the evolutionary history of Archaea.</title>
        <authorList>
            <person name="Jay Z.J."/>
            <person name="Beam J.P."/>
            <person name="Dlakic M."/>
            <person name="Rusch D.B."/>
            <person name="Kozubal M.A."/>
            <person name="Inskeep W.P."/>
        </authorList>
    </citation>
    <scope>NUCLEOTIDE SEQUENCE [LARGE SCALE GENOMIC DNA]</scope>
    <source>
        <strain evidence="7">OSP_D</strain>
    </source>
</reference>
<comment type="caution">
    <text evidence="7">The sequence shown here is derived from an EMBL/GenBank/DDBJ whole genome shotgun (WGS) entry which is preliminary data.</text>
</comment>
<feature type="domain" description="Major facilitator superfamily (MFS) profile" evidence="6">
    <location>
        <begin position="8"/>
        <end position="481"/>
    </location>
</feature>
<keyword evidence="2 5" id="KW-0812">Transmembrane</keyword>
<feature type="transmembrane region" description="Helical" evidence="5">
    <location>
        <begin position="45"/>
        <end position="66"/>
    </location>
</feature>
<dbReference type="PROSITE" id="PS50850">
    <property type="entry name" value="MFS"/>
    <property type="match status" value="1"/>
</dbReference>
<dbReference type="Pfam" id="PF07690">
    <property type="entry name" value="MFS_1"/>
    <property type="match status" value="1"/>
</dbReference>
<accession>A0A2R6A7J8</accession>
<dbReference type="InterPro" id="IPR036259">
    <property type="entry name" value="MFS_trans_sf"/>
</dbReference>
<feature type="transmembrane region" description="Helical" evidence="5">
    <location>
        <begin position="318"/>
        <end position="337"/>
    </location>
</feature>
<feature type="transmembrane region" description="Helical" evidence="5">
    <location>
        <begin position="78"/>
        <end position="96"/>
    </location>
</feature>
<feature type="transmembrane region" description="Helical" evidence="5">
    <location>
        <begin position="374"/>
        <end position="400"/>
    </location>
</feature>
<dbReference type="EMBL" id="NEXC01000080">
    <property type="protein sequence ID" value="PSN82354.1"/>
    <property type="molecule type" value="Genomic_DNA"/>
</dbReference>